<dbReference type="Gene3D" id="3.80.10.10">
    <property type="entry name" value="Ribonuclease Inhibitor"/>
    <property type="match status" value="2"/>
</dbReference>
<keyword evidence="3" id="KW-0677">Repeat</keyword>
<feature type="region of interest" description="Disordered" evidence="4">
    <location>
        <begin position="87"/>
        <end position="165"/>
    </location>
</feature>
<evidence type="ECO:0000313" key="5">
    <source>
        <dbReference type="EMBL" id="KAF9325832.1"/>
    </source>
</evidence>
<feature type="compositionally biased region" description="Low complexity" evidence="4">
    <location>
        <begin position="54"/>
        <end position="64"/>
    </location>
</feature>
<accession>A0A9P5SFG2</accession>
<evidence type="ECO:0000313" key="6">
    <source>
        <dbReference type="Proteomes" id="UP000696485"/>
    </source>
</evidence>
<reference evidence="5" key="1">
    <citation type="journal article" date="2020" name="Fungal Divers.">
        <title>Resolving the Mortierellaceae phylogeny through synthesis of multi-gene phylogenetics and phylogenomics.</title>
        <authorList>
            <person name="Vandepol N."/>
            <person name="Liber J."/>
            <person name="Desiro A."/>
            <person name="Na H."/>
            <person name="Kennedy M."/>
            <person name="Barry K."/>
            <person name="Grigoriev I.V."/>
            <person name="Miller A.N."/>
            <person name="O'Donnell K."/>
            <person name="Stajich J.E."/>
            <person name="Bonito G."/>
        </authorList>
    </citation>
    <scope>NUCLEOTIDE SEQUENCE</scope>
    <source>
        <strain evidence="5">NVP1</strain>
    </source>
</reference>
<evidence type="ECO:0000256" key="2">
    <source>
        <dbReference type="ARBA" id="ARBA00022614"/>
    </source>
</evidence>
<name>A0A9P5SFG2_9FUNG</name>
<dbReference type="GO" id="GO:0005634">
    <property type="term" value="C:nucleus"/>
    <property type="evidence" value="ECO:0007669"/>
    <property type="project" value="TreeGrafter"/>
</dbReference>
<feature type="compositionally biased region" description="Polar residues" evidence="4">
    <location>
        <begin position="139"/>
        <end position="165"/>
    </location>
</feature>
<dbReference type="PANTHER" id="PTHR24113:SF12">
    <property type="entry name" value="RAN GTPASE-ACTIVATING PROTEIN 1"/>
    <property type="match status" value="1"/>
</dbReference>
<dbReference type="EMBL" id="JAAAUY010000864">
    <property type="protein sequence ID" value="KAF9325832.1"/>
    <property type="molecule type" value="Genomic_DNA"/>
</dbReference>
<feature type="compositionally biased region" description="Basic and acidic residues" evidence="4">
    <location>
        <begin position="22"/>
        <end position="33"/>
    </location>
</feature>
<protein>
    <submittedName>
        <fullName evidence="5">Uncharacterized protein</fullName>
    </submittedName>
</protein>
<dbReference type="AlphaFoldDB" id="A0A9P5SFG2"/>
<dbReference type="GO" id="GO:0048471">
    <property type="term" value="C:perinuclear region of cytoplasm"/>
    <property type="evidence" value="ECO:0007669"/>
    <property type="project" value="TreeGrafter"/>
</dbReference>
<dbReference type="SUPFAM" id="SSF52047">
    <property type="entry name" value="RNI-like"/>
    <property type="match status" value="1"/>
</dbReference>
<dbReference type="SMART" id="SM00368">
    <property type="entry name" value="LRR_RI"/>
    <property type="match status" value="5"/>
</dbReference>
<feature type="compositionally biased region" description="Low complexity" evidence="4">
    <location>
        <begin position="97"/>
        <end position="117"/>
    </location>
</feature>
<comment type="caution">
    <text evidence="5">The sequence shown here is derived from an EMBL/GenBank/DDBJ whole genome shotgun (WGS) entry which is preliminary data.</text>
</comment>
<feature type="region of interest" description="Disordered" evidence="4">
    <location>
        <begin position="1"/>
        <end position="64"/>
    </location>
</feature>
<feature type="compositionally biased region" description="Pro residues" evidence="4">
    <location>
        <begin position="42"/>
        <end position="51"/>
    </location>
</feature>
<dbReference type="InterPro" id="IPR032675">
    <property type="entry name" value="LRR_dom_sf"/>
</dbReference>
<keyword evidence="1" id="KW-0343">GTPase activation</keyword>
<dbReference type="PANTHER" id="PTHR24113">
    <property type="entry name" value="RAN GTPASE-ACTIVATING PROTEIN 1"/>
    <property type="match status" value="1"/>
</dbReference>
<feature type="non-terminal residue" evidence="5">
    <location>
        <position position="1"/>
    </location>
</feature>
<organism evidence="5 6">
    <name type="scientific">Podila minutissima</name>
    <dbReference type="NCBI Taxonomy" id="64525"/>
    <lineage>
        <taxon>Eukaryota</taxon>
        <taxon>Fungi</taxon>
        <taxon>Fungi incertae sedis</taxon>
        <taxon>Mucoromycota</taxon>
        <taxon>Mortierellomycotina</taxon>
        <taxon>Mortierellomycetes</taxon>
        <taxon>Mortierellales</taxon>
        <taxon>Mortierellaceae</taxon>
        <taxon>Podila</taxon>
    </lineage>
</organism>
<dbReference type="Proteomes" id="UP000696485">
    <property type="component" value="Unassembled WGS sequence"/>
</dbReference>
<gene>
    <name evidence="5" type="ORF">BG006_010695</name>
</gene>
<keyword evidence="6" id="KW-1185">Reference proteome</keyword>
<dbReference type="InterPro" id="IPR001611">
    <property type="entry name" value="Leu-rich_rpt"/>
</dbReference>
<proteinExistence type="predicted"/>
<dbReference type="InterPro" id="IPR027038">
    <property type="entry name" value="RanGap"/>
</dbReference>
<evidence type="ECO:0000256" key="3">
    <source>
        <dbReference type="ARBA" id="ARBA00022737"/>
    </source>
</evidence>
<evidence type="ECO:0000256" key="4">
    <source>
        <dbReference type="SAM" id="MobiDB-lite"/>
    </source>
</evidence>
<dbReference type="GO" id="GO:0006913">
    <property type="term" value="P:nucleocytoplasmic transport"/>
    <property type="evidence" value="ECO:0007669"/>
    <property type="project" value="TreeGrafter"/>
</dbReference>
<dbReference type="Pfam" id="PF13516">
    <property type="entry name" value="LRR_6"/>
    <property type="match status" value="1"/>
</dbReference>
<evidence type="ECO:0000256" key="1">
    <source>
        <dbReference type="ARBA" id="ARBA00022468"/>
    </source>
</evidence>
<dbReference type="GO" id="GO:0005829">
    <property type="term" value="C:cytosol"/>
    <property type="evidence" value="ECO:0007669"/>
    <property type="project" value="TreeGrafter"/>
</dbReference>
<sequence>MTMYENLQDFMPDLQRPGYMREPQRPDHRDRQPSRQGAGAPPHFPPIPPRPHNSSTASLVSQSSATASTTTLPITIATATPQITTAVQTSDNTSRVSLPLSPTSPTSTQHSQSIHSFSPPPHNPHVIMQHDMTGLGTIHSRQGSISSRNDSDSGLDSASDNSLQLENEKVKDLEMQLRRVRDQNLAYAKKNHALTKSSQIMSVKIMNKAILVQNKVQEVLTQNNELHENPIPRLFVVLPELIMDGGDLASGPLGRRSSVLTSGTRTSQSEDQRKFRLYFLCECGSHTKPLPTSGLNHIHFVDHEGYEIVKPTEFFEKYGAFIRSFSHLIRNGVNCGIVSIPSLLSSSQQQQYQQRSQTGCDANSQFKAYAVGQETLRNTILDTRLAEMIQYLDSIDTDIRDNPSDDGSPAETRIPFIHGKDIRQLQPYLKLTASDLQSLGNLFRYVTSRGYVKWICEDHHKATVNKPNDIAFQQEISTLGGQYDLRTGRAKLQLATDRDAGLFYRAMGKFSSLSIYELDIGLRWAFAEGDLQRLVHAVMESKVAILTLDGGKQKADSSGGVKLINFGKKYDPLLKVIFSTKIQSLRITNMPSLITKLSLRQVKTDQPYSIKALHMTNVGALDFTLDRGHMALGMGLDVSGTRQPQSLVVKTLLTSFRSLAEISLPKMNIRDDGVQILTEIGQLFKTLRSVNFSDNGITSAGGQQLAKFLAKERMVSYLDLGMNSIGDEVLATIIGALGPKLSVLNLESTGFGDKAAKALEKMVDIYNSPSELEPQIEYLNLATNGWTTSGIQSLGRTIMKLRLEVPPVSPSMAVAAATASPSGPLSRPELGSAESFLLINSMIRTSHISLPTDQPWHKTPNILKQYFALGATKDSYELSSLRAQESIAANSRLKVLRLSDACLSEGASRYLIGRLDVSVLTRLDLRRCTRLFKPREMLKILAQIYPSSSDVQDDYAQLQQYHRRPSQPQGPQPFGIMGTPRNCLRFVHLNSTGVDDHAARILAMDLQSGYSCLERLDIGSNHLTHNGITMLLNSLCQNTSLQHLNLGQNFNMPNSVYASAAAAAAQNTCEAFARLMAMNKTLEILYFTTMGVDVVAEGLKVNGTLRSLVFDRLVGGLKEVEAFGHALAINKTLMRFKVYDGRIAPFLQAFYGMLDNQYHHHGGHHQPGSSQIHYVDPFKDIRKDALQTIVQGMSFNKTLIELQWPELFDKLQPWTEMLEAALTRNIIWFKQGTQG</sequence>
<keyword evidence="2" id="KW-0433">Leucine-rich repeat</keyword>
<dbReference type="GO" id="GO:0031267">
    <property type="term" value="F:small GTPase binding"/>
    <property type="evidence" value="ECO:0007669"/>
    <property type="project" value="TreeGrafter"/>
</dbReference>
<dbReference type="GO" id="GO:0005096">
    <property type="term" value="F:GTPase activator activity"/>
    <property type="evidence" value="ECO:0007669"/>
    <property type="project" value="UniProtKB-KW"/>
</dbReference>